<organism evidence="2 3">
    <name type="scientific">Thermocladium modestius</name>
    <dbReference type="NCBI Taxonomy" id="62609"/>
    <lineage>
        <taxon>Archaea</taxon>
        <taxon>Thermoproteota</taxon>
        <taxon>Thermoprotei</taxon>
        <taxon>Thermoproteales</taxon>
        <taxon>Thermoproteaceae</taxon>
        <taxon>Thermocladium</taxon>
    </lineage>
</organism>
<dbReference type="PANTHER" id="PTHR40730">
    <property type="entry name" value="TRANSCRIPTIONAL REGULATOR PROTEIN-LIKE PROTEIN"/>
    <property type="match status" value="1"/>
</dbReference>
<evidence type="ECO:0000259" key="1">
    <source>
        <dbReference type="Pfam" id="PF10120"/>
    </source>
</evidence>
<dbReference type="Gene3D" id="3.40.225.10">
    <property type="entry name" value="Class II aldolase/adducin N-terminal domain"/>
    <property type="match status" value="1"/>
</dbReference>
<reference evidence="2" key="1">
    <citation type="journal article" date="2014" name="Int. J. Syst. Evol. Microbiol.">
        <title>Complete genome sequence of Corynebacterium casei LMG S-19264T (=DSM 44701T), isolated from a smear-ripened cheese.</title>
        <authorList>
            <consortium name="US DOE Joint Genome Institute (JGI-PGF)"/>
            <person name="Walter F."/>
            <person name="Albersmeier A."/>
            <person name="Kalinowski J."/>
            <person name="Ruckert C."/>
        </authorList>
    </citation>
    <scope>NUCLEOTIDE SEQUENCE</scope>
    <source>
        <strain evidence="2">JCM 10088</strain>
    </source>
</reference>
<gene>
    <name evidence="2" type="ORF">GCM10007981_14610</name>
</gene>
<dbReference type="InterPro" id="IPR019293">
    <property type="entry name" value="ThiN"/>
</dbReference>
<protein>
    <submittedName>
        <fullName evidence="2">Transcriptional regulator</fullName>
    </submittedName>
</protein>
<evidence type="ECO:0000313" key="2">
    <source>
        <dbReference type="EMBL" id="GGP21708.1"/>
    </source>
</evidence>
<dbReference type="Proteomes" id="UP000610960">
    <property type="component" value="Unassembled WGS sequence"/>
</dbReference>
<sequence>MAIMSLDTGLEFLSDHVLRVVKGEVAWRLYRAGYTQLNISRLLGVTQPMVNKIISSHDELRNRAAAEGLDLADIDSMAGIAVSLVIDGKVQEALEYLTNKSLLNLSRLDYCSSHRQVNPRIPPNCRACELILSPRDVVIRNLVSAVSEVEGDEAFARLVPRVLMNIAESIPNPRNEMDIAAVPGRIGLERGRPRAWGVPAYGVSTHLGRVMLEVGRRRPRIRAVASIRYDKEIEKSLEVAGFKYSVIAHSSAPSEDEVIKLVAEEASSKDVDAVVDMGGFGMEPITYVFGGDSLDVIYKLKRILDNLGKTSNS</sequence>
<accession>A0A830GV04</accession>
<reference evidence="2" key="2">
    <citation type="submission" date="2020-09" db="EMBL/GenBank/DDBJ databases">
        <authorList>
            <person name="Sun Q."/>
            <person name="Ohkuma M."/>
        </authorList>
    </citation>
    <scope>NUCLEOTIDE SEQUENCE</scope>
    <source>
        <strain evidence="2">JCM 10088</strain>
    </source>
</reference>
<dbReference type="PANTHER" id="PTHR40730:SF4">
    <property type="entry name" value="TRANSCRIPTIONAL REGULATOR"/>
    <property type="match status" value="1"/>
</dbReference>
<dbReference type="EMBL" id="BMNL01000003">
    <property type="protein sequence ID" value="GGP21708.1"/>
    <property type="molecule type" value="Genomic_DNA"/>
</dbReference>
<comment type="caution">
    <text evidence="2">The sequence shown here is derived from an EMBL/GenBank/DDBJ whole genome shotgun (WGS) entry which is preliminary data.</text>
</comment>
<dbReference type="Pfam" id="PF10120">
    <property type="entry name" value="ThiN"/>
    <property type="match status" value="1"/>
</dbReference>
<feature type="domain" description="Thiamine-phosphate synthase ThiN" evidence="1">
    <location>
        <begin position="142"/>
        <end position="301"/>
    </location>
</feature>
<keyword evidence="3" id="KW-1185">Reference proteome</keyword>
<dbReference type="SUPFAM" id="SSF53639">
    <property type="entry name" value="AraD/HMP-PK domain-like"/>
    <property type="match status" value="1"/>
</dbReference>
<name>A0A830GV04_9CREN</name>
<proteinExistence type="predicted"/>
<dbReference type="InterPro" id="IPR036409">
    <property type="entry name" value="Aldolase_II/adducin_N_sf"/>
</dbReference>
<evidence type="ECO:0000313" key="3">
    <source>
        <dbReference type="Proteomes" id="UP000610960"/>
    </source>
</evidence>
<dbReference type="AlphaFoldDB" id="A0A830GV04"/>